<evidence type="ECO:0000313" key="4">
    <source>
        <dbReference type="Proteomes" id="UP000437748"/>
    </source>
</evidence>
<name>A0A6N6VPE4_9BACT</name>
<dbReference type="AlphaFoldDB" id="A0A6N6VPE4"/>
<evidence type="ECO:0000256" key="1">
    <source>
        <dbReference type="ARBA" id="ARBA00022741"/>
    </source>
</evidence>
<dbReference type="GO" id="GO:0000166">
    <property type="term" value="F:nucleotide binding"/>
    <property type="evidence" value="ECO:0007669"/>
    <property type="project" value="UniProtKB-KW"/>
</dbReference>
<comment type="caution">
    <text evidence="3">The sequence shown here is derived from an EMBL/GenBank/DDBJ whole genome shotgun (WGS) entry which is preliminary data.</text>
</comment>
<dbReference type="InterPro" id="IPR056098">
    <property type="entry name" value="Acb2/Tad1_hairpin"/>
</dbReference>
<protein>
    <recommendedName>
        <fullName evidence="2">Acb2/Tad1 hairpin domain-containing protein</fullName>
    </recommendedName>
</protein>
<reference evidence="3 4" key="1">
    <citation type="submission" date="2019-10" db="EMBL/GenBank/DDBJ databases">
        <title>New species of Slilvanegrellaceae.</title>
        <authorList>
            <person name="Pitt A."/>
            <person name="Hahn M.W."/>
        </authorList>
    </citation>
    <scope>NUCLEOTIDE SEQUENCE [LARGE SCALE GENOMIC DNA]</scope>
    <source>
        <strain evidence="3 4">SP-Ram-0.45-NSY-1</strain>
    </source>
</reference>
<keyword evidence="1" id="KW-0547">Nucleotide-binding</keyword>
<dbReference type="RefSeq" id="WP_153421907.1">
    <property type="nucleotide sequence ID" value="NZ_WFLM01000009.1"/>
</dbReference>
<organism evidence="3 4">
    <name type="scientific">Silvanigrella paludirubra</name>
    <dbReference type="NCBI Taxonomy" id="2499159"/>
    <lineage>
        <taxon>Bacteria</taxon>
        <taxon>Pseudomonadati</taxon>
        <taxon>Bdellovibrionota</taxon>
        <taxon>Oligoflexia</taxon>
        <taxon>Silvanigrellales</taxon>
        <taxon>Silvanigrellaceae</taxon>
        <taxon>Silvanigrella</taxon>
    </lineage>
</organism>
<accession>A0A6N6VPE4</accession>
<proteinExistence type="predicted"/>
<evidence type="ECO:0000259" key="2">
    <source>
        <dbReference type="Pfam" id="PF24729"/>
    </source>
</evidence>
<feature type="domain" description="Acb2/Tad1 hairpin" evidence="2">
    <location>
        <begin position="46"/>
        <end position="106"/>
    </location>
</feature>
<sequence length="109" mass="12459">MTINIIEGNKASDIYLKLNLKSRQKVEEIASASRININYQLVFKAYIEERFSENEITKESQDKCSLIRNKCKELACFLVDTIPDSRELSTALTSLETTMFFAEAGIQRS</sequence>
<gene>
    <name evidence="3" type="ORF">GCL60_16765</name>
</gene>
<dbReference type="Pfam" id="PF24729">
    <property type="entry name" value="Acb2_Tad1_hairpin"/>
    <property type="match status" value="1"/>
</dbReference>
<dbReference type="EMBL" id="WFLM01000009">
    <property type="protein sequence ID" value="KAB8035882.1"/>
    <property type="molecule type" value="Genomic_DNA"/>
</dbReference>
<evidence type="ECO:0000313" key="3">
    <source>
        <dbReference type="EMBL" id="KAB8035882.1"/>
    </source>
</evidence>
<keyword evidence="4" id="KW-1185">Reference proteome</keyword>
<dbReference type="Proteomes" id="UP000437748">
    <property type="component" value="Unassembled WGS sequence"/>
</dbReference>